<dbReference type="Gene3D" id="2.40.170.20">
    <property type="entry name" value="TonB-dependent receptor, beta-barrel domain"/>
    <property type="match status" value="1"/>
</dbReference>
<evidence type="ECO:0000256" key="2">
    <source>
        <dbReference type="ARBA" id="ARBA00022448"/>
    </source>
</evidence>
<dbReference type="Gene3D" id="2.170.130.10">
    <property type="entry name" value="TonB-dependent receptor, plug domain"/>
    <property type="match status" value="1"/>
</dbReference>
<dbReference type="PROSITE" id="PS52016">
    <property type="entry name" value="TONB_DEPENDENT_REC_3"/>
    <property type="match status" value="1"/>
</dbReference>
<dbReference type="GO" id="GO:0015344">
    <property type="term" value="F:siderophore uptake transmembrane transporter activity"/>
    <property type="evidence" value="ECO:0007669"/>
    <property type="project" value="TreeGrafter"/>
</dbReference>
<dbReference type="InterPro" id="IPR037066">
    <property type="entry name" value="Plug_dom_sf"/>
</dbReference>
<evidence type="ECO:0000256" key="12">
    <source>
        <dbReference type="SAM" id="SignalP"/>
    </source>
</evidence>
<dbReference type="SUPFAM" id="SSF56935">
    <property type="entry name" value="Porins"/>
    <property type="match status" value="1"/>
</dbReference>
<dbReference type="InterPro" id="IPR010917">
    <property type="entry name" value="TonB_rcpt_CS"/>
</dbReference>
<evidence type="ECO:0000259" key="14">
    <source>
        <dbReference type="Pfam" id="PF07715"/>
    </source>
</evidence>
<dbReference type="InterPro" id="IPR036942">
    <property type="entry name" value="Beta-barrel_TonB_sf"/>
</dbReference>
<accession>A0A4D8PL98</accession>
<evidence type="ECO:0000259" key="13">
    <source>
        <dbReference type="Pfam" id="PF00593"/>
    </source>
</evidence>
<keyword evidence="3 9" id="KW-1134">Transmembrane beta strand</keyword>
<keyword evidence="4 9" id="KW-0812">Transmembrane</keyword>
<keyword evidence="6 11" id="KW-0798">TonB box</keyword>
<keyword evidence="7 9" id="KW-0472">Membrane</keyword>
<comment type="subcellular location">
    <subcellularLocation>
        <location evidence="1 9">Cell outer membrane</location>
        <topology evidence="1 9">Multi-pass membrane protein</topology>
    </subcellularLocation>
</comment>
<dbReference type="Pfam" id="PF07715">
    <property type="entry name" value="Plug"/>
    <property type="match status" value="1"/>
</dbReference>
<proteinExistence type="inferred from homology"/>
<keyword evidence="2 9" id="KW-0813">Transport</keyword>
<reference evidence="15 16" key="1">
    <citation type="submission" date="2018-09" db="EMBL/GenBank/DDBJ databases">
        <title>Whole genome based analysis of evolution and adaptive divergence in Indian and Brazilian strains of Azospirillum brasilense.</title>
        <authorList>
            <person name="Singh C."/>
            <person name="Tripathi A.K."/>
        </authorList>
    </citation>
    <scope>NUCLEOTIDE SEQUENCE [LARGE SCALE GENOMIC DNA]</scope>
    <source>
        <strain evidence="15 16">MTCC4035</strain>
        <plasmid evidence="15 16">p3</plasmid>
    </source>
</reference>
<feature type="signal peptide" evidence="12">
    <location>
        <begin position="1"/>
        <end position="41"/>
    </location>
</feature>
<dbReference type="Pfam" id="PF00593">
    <property type="entry name" value="TonB_dep_Rec_b-barrel"/>
    <property type="match status" value="1"/>
</dbReference>
<sequence>MIRLSTAASAANAPRLSNRLLASTALLAAVLAALSAAPARAQTSQAQTPQALPAVPVETETAPTATTPETGLSRPLGAGTLDVAGIASRKLASPDAAALLRSLPGVSLYSAGGFSSLPALNGLADDRVRVQVDGMPMTAACANHMNAPLSYADPAVIGAIEAIAGVTPVSKGGDSIAGTVSVTSKPAVYAQPGEPIHGEGSLSTVYRSNGNGTTLSGTGTAATERFSLRYTGAWSRADDYEDGNGDKVRSTLYNVQNHALSASARKDGHEITLSGGYQYSPYSGFANQRMDMTLNRGTTLNGRYKGEFDWGTLDGRAFWQRTVHAMNFLHDKGGADRGGMPMNTDSHETGYAVSAEVPLSAQDTLRVGNELVRYRIDDWWPPVAGAAMMSPLTFVNLNDARRDRLGTFAEWEKRWTPAWTSLLGVRNDVVWMENGPVQPYSWANTIGMGMMGMGMANPDAAAATAFNRGDRAKTDVNVDATALLRFAPSASERYELGFARKTRSPNLYERFAWGTGGMSSTMIGWYGDANGYVGNPDLKPETAYTVGATAAWQDAEAKRWSVKVTPYYSHVENFIDADRIGTLSNGFVQLRFANHAAELYGINAEGRSIIHQDERLGEFTVGAVVSYVRGRNLDTGRDLYHIMPLNGTIDLGHRLGDWSSVLEFQMVGRKFLVDSGRNEPETPSYALVNLRTSYVWGNLRADVGIENLFDAHYYLPLGGVDYGDFRANGSRQPIGALAGMGRSFNLGLTMAF</sequence>
<dbReference type="PROSITE" id="PS01156">
    <property type="entry name" value="TONB_DEPENDENT_REC_2"/>
    <property type="match status" value="1"/>
</dbReference>
<dbReference type="PANTHER" id="PTHR30069">
    <property type="entry name" value="TONB-DEPENDENT OUTER MEMBRANE RECEPTOR"/>
    <property type="match status" value="1"/>
</dbReference>
<evidence type="ECO:0000256" key="3">
    <source>
        <dbReference type="ARBA" id="ARBA00022452"/>
    </source>
</evidence>
<keyword evidence="8 9" id="KW-0998">Cell outer membrane</keyword>
<feature type="chain" id="PRO_5020735497" evidence="12">
    <location>
        <begin position="42"/>
        <end position="752"/>
    </location>
</feature>
<geneLocation type="plasmid" evidence="15 16">
    <name>p3</name>
</geneLocation>
<dbReference type="EMBL" id="CP032324">
    <property type="protein sequence ID" value="QCN98956.1"/>
    <property type="molecule type" value="Genomic_DNA"/>
</dbReference>
<feature type="domain" description="TonB-dependent receptor-like beta-barrel" evidence="13">
    <location>
        <begin position="249"/>
        <end position="708"/>
    </location>
</feature>
<dbReference type="PANTHER" id="PTHR30069:SF49">
    <property type="entry name" value="OUTER MEMBRANE PROTEIN C"/>
    <property type="match status" value="1"/>
</dbReference>
<evidence type="ECO:0000256" key="4">
    <source>
        <dbReference type="ARBA" id="ARBA00022692"/>
    </source>
</evidence>
<evidence type="ECO:0000256" key="6">
    <source>
        <dbReference type="ARBA" id="ARBA00023077"/>
    </source>
</evidence>
<keyword evidence="15" id="KW-0675">Receptor</keyword>
<feature type="short sequence motif" description="TonB C-terminal box" evidence="10">
    <location>
        <begin position="735"/>
        <end position="752"/>
    </location>
</feature>
<keyword evidence="15" id="KW-0614">Plasmid</keyword>
<dbReference type="GO" id="GO:0009279">
    <property type="term" value="C:cell outer membrane"/>
    <property type="evidence" value="ECO:0007669"/>
    <property type="project" value="UniProtKB-SubCell"/>
</dbReference>
<keyword evidence="5 12" id="KW-0732">Signal</keyword>
<evidence type="ECO:0000313" key="15">
    <source>
        <dbReference type="EMBL" id="QCN98956.1"/>
    </source>
</evidence>
<evidence type="ECO:0000256" key="10">
    <source>
        <dbReference type="PROSITE-ProRule" id="PRU10144"/>
    </source>
</evidence>
<dbReference type="InterPro" id="IPR012910">
    <property type="entry name" value="Plug_dom"/>
</dbReference>
<protein>
    <submittedName>
        <fullName evidence="15">TonB-dependent receptor</fullName>
    </submittedName>
</protein>
<gene>
    <name evidence="15" type="ORF">D3093_27115</name>
</gene>
<evidence type="ECO:0000256" key="5">
    <source>
        <dbReference type="ARBA" id="ARBA00022729"/>
    </source>
</evidence>
<evidence type="ECO:0000256" key="8">
    <source>
        <dbReference type="ARBA" id="ARBA00023237"/>
    </source>
</evidence>
<dbReference type="KEGG" id="aare:D3093_27115"/>
<dbReference type="InterPro" id="IPR039426">
    <property type="entry name" value="TonB-dep_rcpt-like"/>
</dbReference>
<dbReference type="Proteomes" id="UP000298595">
    <property type="component" value="Plasmid p3"/>
</dbReference>
<evidence type="ECO:0000256" key="9">
    <source>
        <dbReference type="PROSITE-ProRule" id="PRU01360"/>
    </source>
</evidence>
<feature type="domain" description="TonB-dependent receptor plug" evidence="14">
    <location>
        <begin position="92"/>
        <end position="179"/>
    </location>
</feature>
<dbReference type="InterPro" id="IPR000531">
    <property type="entry name" value="Beta-barrel_TonB"/>
</dbReference>
<dbReference type="GO" id="GO:0044718">
    <property type="term" value="P:siderophore transmembrane transport"/>
    <property type="evidence" value="ECO:0007669"/>
    <property type="project" value="TreeGrafter"/>
</dbReference>
<dbReference type="AlphaFoldDB" id="A0A4D8PL98"/>
<dbReference type="RefSeq" id="WP_137117900.1">
    <property type="nucleotide sequence ID" value="NZ_CP032324.1"/>
</dbReference>
<name>A0A4D8PL98_9PROT</name>
<evidence type="ECO:0000256" key="1">
    <source>
        <dbReference type="ARBA" id="ARBA00004571"/>
    </source>
</evidence>
<evidence type="ECO:0000313" key="16">
    <source>
        <dbReference type="Proteomes" id="UP000298595"/>
    </source>
</evidence>
<comment type="similarity">
    <text evidence="9 11">Belongs to the TonB-dependent receptor family.</text>
</comment>
<organism evidence="15 16">
    <name type="scientific">Azospirillum argentinense</name>
    <dbReference type="NCBI Taxonomy" id="2970906"/>
    <lineage>
        <taxon>Bacteria</taxon>
        <taxon>Pseudomonadati</taxon>
        <taxon>Pseudomonadota</taxon>
        <taxon>Alphaproteobacteria</taxon>
        <taxon>Rhodospirillales</taxon>
        <taxon>Azospirillaceae</taxon>
        <taxon>Azospirillum</taxon>
    </lineage>
</organism>
<evidence type="ECO:0000256" key="7">
    <source>
        <dbReference type="ARBA" id="ARBA00023136"/>
    </source>
</evidence>
<evidence type="ECO:0000256" key="11">
    <source>
        <dbReference type="RuleBase" id="RU003357"/>
    </source>
</evidence>